<dbReference type="EMBL" id="HG518322">
    <property type="protein sequence ID" value="CDI08355.1"/>
    <property type="molecule type" value="Genomic_DNA"/>
</dbReference>
<accession>U4Q3S9</accession>
<gene>
    <name evidence="1" type="ORF">BN877_I1448</name>
</gene>
<dbReference type="AlphaFoldDB" id="U4Q3S9"/>
<dbReference type="Proteomes" id="UP000016944">
    <property type="component" value="Chromosome I"/>
</dbReference>
<organism evidence="1 2">
    <name type="scientific">Agrobacterium pusense</name>
    <dbReference type="NCBI Taxonomy" id="648995"/>
    <lineage>
        <taxon>Bacteria</taxon>
        <taxon>Pseudomonadati</taxon>
        <taxon>Pseudomonadota</taxon>
        <taxon>Alphaproteobacteria</taxon>
        <taxon>Hyphomicrobiales</taxon>
        <taxon>Rhizobiaceae</taxon>
        <taxon>Rhizobium/Agrobacterium group</taxon>
        <taxon>Agrobacterium</taxon>
    </lineage>
</organism>
<dbReference type="InterPro" id="IPR027417">
    <property type="entry name" value="P-loop_NTPase"/>
</dbReference>
<evidence type="ECO:0000313" key="2">
    <source>
        <dbReference type="Proteomes" id="UP000016944"/>
    </source>
</evidence>
<name>U4Q3S9_9HYPH</name>
<dbReference type="KEGG" id="rir:BN877_I1448"/>
<dbReference type="Gene3D" id="3.40.50.300">
    <property type="entry name" value="P-loop containing nucleotide triphosphate hydrolases"/>
    <property type="match status" value="1"/>
</dbReference>
<sequence length="124" mass="13461">MPEDLAFLDAPPLLESFSITGLHERKTISFSATDSASILMARNGSGKTTLLAAINAVLTSRFYSLAEVSFAKIDFKVRSQEPLTIWRSDIDQLLKQLSDSPLARIASDCNGVHPISPGKSARLI</sequence>
<protein>
    <recommendedName>
        <fullName evidence="3">Rad50/SbcC-type AAA domain-containing protein</fullName>
    </recommendedName>
</protein>
<dbReference type="HOGENOM" id="CLU_2002067_0_0_5"/>
<reference evidence="1 2" key="1">
    <citation type="journal article" date="2013" name="Genome Announc.">
        <title>Complete Genome Sequence of the Sesbania Symbiont and Rice Growth-Promoting Endophyte Rhizobium sp. Strain IRBG74.</title>
        <authorList>
            <person name="Crook M.B."/>
            <person name="Mitra S."/>
            <person name="Ane J.M."/>
            <person name="Sadowsky M.J."/>
            <person name="Gyaneshwar P."/>
        </authorList>
    </citation>
    <scope>NUCLEOTIDE SEQUENCE [LARGE SCALE GENOMIC DNA]</scope>
    <source>
        <strain evidence="1 2">IRBG74</strain>
    </source>
</reference>
<evidence type="ECO:0008006" key="3">
    <source>
        <dbReference type="Google" id="ProtNLM"/>
    </source>
</evidence>
<evidence type="ECO:0000313" key="1">
    <source>
        <dbReference type="EMBL" id="CDI08355.1"/>
    </source>
</evidence>
<proteinExistence type="predicted"/>
<dbReference type="SUPFAM" id="SSF52540">
    <property type="entry name" value="P-loop containing nucleoside triphosphate hydrolases"/>
    <property type="match status" value="1"/>
</dbReference>